<feature type="domain" description="Glycosyltransferase 2-like" evidence="1">
    <location>
        <begin position="17"/>
        <end position="181"/>
    </location>
</feature>
<proteinExistence type="predicted"/>
<dbReference type="InterPro" id="IPR029044">
    <property type="entry name" value="Nucleotide-diphossugar_trans"/>
</dbReference>
<sequence length="275" mass="31122">MSNTEIPESLSHGPLVSITICTYNGEGYLQQTLDSVLAQTYRHIEIIIVDDGSRDGTREIIKNAAASDPRVRPVFKENGGLASARNRAFMEATGDWIAIIDQDDLCYPNRIEEQLRIARANPDADLIFCNTDYIDERSEVIGEHLAHFDLPSLQLEPQQAANLLLKEGCFIDSEAFFMRKSAITALGPLVERYSYVCDYDFFIRAGFSCKFCGTDKKLAAWRIHQAQATKTNKKKNDEMLAVYRTYIFHPQVSCSTKATILVHMLKMKVRAWLGR</sequence>
<protein>
    <submittedName>
        <fullName evidence="2">Glycosyltransferase</fullName>
    </submittedName>
</protein>
<accession>A0ABS0YIP8</accession>
<dbReference type="Gene3D" id="3.90.550.10">
    <property type="entry name" value="Spore Coat Polysaccharide Biosynthesis Protein SpsA, Chain A"/>
    <property type="match status" value="1"/>
</dbReference>
<dbReference type="RefSeq" id="WP_199390608.1">
    <property type="nucleotide sequence ID" value="NZ_JAEMHL010000012.1"/>
</dbReference>
<dbReference type="PANTHER" id="PTHR22916">
    <property type="entry name" value="GLYCOSYLTRANSFERASE"/>
    <property type="match status" value="1"/>
</dbReference>
<organism evidence="2 3">
    <name type="scientific">Geomonas anaerohicana</name>
    <dbReference type="NCBI Taxonomy" id="2798583"/>
    <lineage>
        <taxon>Bacteria</taxon>
        <taxon>Pseudomonadati</taxon>
        <taxon>Thermodesulfobacteriota</taxon>
        <taxon>Desulfuromonadia</taxon>
        <taxon>Geobacterales</taxon>
        <taxon>Geobacteraceae</taxon>
        <taxon>Geomonas</taxon>
    </lineage>
</organism>
<evidence type="ECO:0000313" key="3">
    <source>
        <dbReference type="Proteomes" id="UP000614714"/>
    </source>
</evidence>
<reference evidence="2 3" key="1">
    <citation type="submission" date="2020-12" db="EMBL/GenBank/DDBJ databases">
        <title>Geomonas sp. Red421, isolated from paddy soil.</title>
        <authorList>
            <person name="Xu Z."/>
            <person name="Zhang Z."/>
            <person name="Masuda Y."/>
            <person name="Itoh H."/>
            <person name="Senoo K."/>
        </authorList>
    </citation>
    <scope>NUCLEOTIDE SEQUENCE [LARGE SCALE GENOMIC DNA]</scope>
    <source>
        <strain evidence="2 3">Red421</strain>
    </source>
</reference>
<dbReference type="PANTHER" id="PTHR22916:SF56">
    <property type="entry name" value="GLYCOSYL TRANSFERASE"/>
    <property type="match status" value="1"/>
</dbReference>
<gene>
    <name evidence="2" type="ORF">JFN91_18390</name>
</gene>
<evidence type="ECO:0000313" key="2">
    <source>
        <dbReference type="EMBL" id="MBJ6752190.1"/>
    </source>
</evidence>
<dbReference type="EMBL" id="JAEMHL010000012">
    <property type="protein sequence ID" value="MBJ6752190.1"/>
    <property type="molecule type" value="Genomic_DNA"/>
</dbReference>
<dbReference type="InterPro" id="IPR001173">
    <property type="entry name" value="Glyco_trans_2-like"/>
</dbReference>
<dbReference type="Pfam" id="PF00535">
    <property type="entry name" value="Glycos_transf_2"/>
    <property type="match status" value="1"/>
</dbReference>
<comment type="caution">
    <text evidence="2">The sequence shown here is derived from an EMBL/GenBank/DDBJ whole genome shotgun (WGS) entry which is preliminary data.</text>
</comment>
<evidence type="ECO:0000259" key="1">
    <source>
        <dbReference type="Pfam" id="PF00535"/>
    </source>
</evidence>
<name>A0ABS0YIP8_9BACT</name>
<dbReference type="SUPFAM" id="SSF53448">
    <property type="entry name" value="Nucleotide-diphospho-sugar transferases"/>
    <property type="match status" value="1"/>
</dbReference>
<dbReference type="Proteomes" id="UP000614714">
    <property type="component" value="Unassembled WGS sequence"/>
</dbReference>
<keyword evidence="3" id="KW-1185">Reference proteome</keyword>